<name>A0ABV5ZG47_9BACT</name>
<feature type="chain" id="PRO_5047380531" description="N-acetylmuramoyl-L-alanine amidase" evidence="5">
    <location>
        <begin position="21"/>
        <end position="315"/>
    </location>
</feature>
<feature type="signal peptide" evidence="5">
    <location>
        <begin position="1"/>
        <end position="20"/>
    </location>
</feature>
<comment type="catalytic activity">
    <reaction evidence="1">
        <text>Hydrolyzes the link between N-acetylmuramoyl residues and L-amino acid residues in certain cell-wall glycopeptides.</text>
        <dbReference type="EC" id="3.5.1.28"/>
    </reaction>
</comment>
<dbReference type="EC" id="3.5.1.28" evidence="2"/>
<comment type="caution">
    <text evidence="7">The sequence shown here is derived from an EMBL/GenBank/DDBJ whole genome shotgun (WGS) entry which is preliminary data.</text>
</comment>
<evidence type="ECO:0000256" key="3">
    <source>
        <dbReference type="ARBA" id="ARBA00022801"/>
    </source>
</evidence>
<feature type="compositionally biased region" description="Low complexity" evidence="4">
    <location>
        <begin position="303"/>
        <end position="315"/>
    </location>
</feature>
<reference evidence="7 8" key="1">
    <citation type="submission" date="2024-09" db="EMBL/GenBank/DDBJ databases">
        <authorList>
            <person name="Sun Q."/>
            <person name="Mori K."/>
        </authorList>
    </citation>
    <scope>NUCLEOTIDE SEQUENCE [LARGE SCALE GENOMIC DNA]</scope>
    <source>
        <strain evidence="7 8">ATCC 51272</strain>
    </source>
</reference>
<evidence type="ECO:0000256" key="4">
    <source>
        <dbReference type="SAM" id="MobiDB-lite"/>
    </source>
</evidence>
<feature type="region of interest" description="Disordered" evidence="4">
    <location>
        <begin position="286"/>
        <end position="315"/>
    </location>
</feature>
<evidence type="ECO:0000259" key="6">
    <source>
        <dbReference type="SMART" id="SM00646"/>
    </source>
</evidence>
<sequence>MLKKVFPLLALVAFTLMARAASPRFTLVIDAGHGGNDHGAPGAFSKEKDLTLKYALALGQMVEANCPDVRVVYTRKTDVFIPLHERAGIANRNKADLFISIHINALDGIHTAHGFQSYTLGRGERTGDKGLRENLDVAKRENSVIFMEKDYKTVYRGFDASSAESDIMFEFIADKNRERSVELSRLMQREVCRATGRQDGGSHQNNLAVLRLTSMPSALLELGFISTPDEEEFLNSDAALPLYAKGMYNAFILYKNKYDDNITVPYRSSDADRSGQVVDVPAVLPAPARQAPSRPQPAPRAPGPGACGCAGVQAR</sequence>
<proteinExistence type="predicted"/>
<dbReference type="Proteomes" id="UP001589688">
    <property type="component" value="Unassembled WGS sequence"/>
</dbReference>
<evidence type="ECO:0000313" key="8">
    <source>
        <dbReference type="Proteomes" id="UP001589688"/>
    </source>
</evidence>
<dbReference type="PANTHER" id="PTHR30404:SF0">
    <property type="entry name" value="N-ACETYLMURAMOYL-L-ALANINE AMIDASE AMIC"/>
    <property type="match status" value="1"/>
</dbReference>
<protein>
    <recommendedName>
        <fullName evidence="2">N-acetylmuramoyl-L-alanine amidase</fullName>
        <ecNumber evidence="2">3.5.1.28</ecNumber>
    </recommendedName>
</protein>
<feature type="domain" description="MurNAc-LAA" evidence="6">
    <location>
        <begin position="87"/>
        <end position="252"/>
    </location>
</feature>
<evidence type="ECO:0000256" key="1">
    <source>
        <dbReference type="ARBA" id="ARBA00001561"/>
    </source>
</evidence>
<organism evidence="7 8">
    <name type="scientific">Hallella seregens ATCC 51272</name>
    <dbReference type="NCBI Taxonomy" id="1336250"/>
    <lineage>
        <taxon>Bacteria</taxon>
        <taxon>Pseudomonadati</taxon>
        <taxon>Bacteroidota</taxon>
        <taxon>Bacteroidia</taxon>
        <taxon>Bacteroidales</taxon>
        <taxon>Prevotellaceae</taxon>
        <taxon>Hallella</taxon>
    </lineage>
</organism>
<dbReference type="SMART" id="SM00646">
    <property type="entry name" value="Ami_3"/>
    <property type="match status" value="1"/>
</dbReference>
<evidence type="ECO:0000313" key="7">
    <source>
        <dbReference type="EMBL" id="MFB9896350.1"/>
    </source>
</evidence>
<dbReference type="PANTHER" id="PTHR30404">
    <property type="entry name" value="N-ACETYLMURAMOYL-L-ALANINE AMIDASE"/>
    <property type="match status" value="1"/>
</dbReference>
<evidence type="ECO:0000256" key="5">
    <source>
        <dbReference type="SAM" id="SignalP"/>
    </source>
</evidence>
<dbReference type="SUPFAM" id="SSF53187">
    <property type="entry name" value="Zn-dependent exopeptidases"/>
    <property type="match status" value="1"/>
</dbReference>
<keyword evidence="3" id="KW-0378">Hydrolase</keyword>
<dbReference type="CDD" id="cd02696">
    <property type="entry name" value="MurNAc-LAA"/>
    <property type="match status" value="1"/>
</dbReference>
<accession>A0ABV5ZG47</accession>
<dbReference type="InterPro" id="IPR002508">
    <property type="entry name" value="MurNAc-LAA_cat"/>
</dbReference>
<dbReference type="EMBL" id="JBHLZF010000001">
    <property type="protein sequence ID" value="MFB9896350.1"/>
    <property type="molecule type" value="Genomic_DNA"/>
</dbReference>
<gene>
    <name evidence="7" type="ORF">ACFFK8_00545</name>
</gene>
<dbReference type="Pfam" id="PF01520">
    <property type="entry name" value="Amidase_3"/>
    <property type="match status" value="1"/>
</dbReference>
<keyword evidence="8" id="KW-1185">Reference proteome</keyword>
<dbReference type="InterPro" id="IPR050695">
    <property type="entry name" value="N-acetylmuramoyl_amidase_3"/>
</dbReference>
<dbReference type="Gene3D" id="3.40.630.40">
    <property type="entry name" value="Zn-dependent exopeptidases"/>
    <property type="match status" value="1"/>
</dbReference>
<dbReference type="RefSeq" id="WP_390182574.1">
    <property type="nucleotide sequence ID" value="NZ_JBHLZF010000001.1"/>
</dbReference>
<evidence type="ECO:0000256" key="2">
    <source>
        <dbReference type="ARBA" id="ARBA00011901"/>
    </source>
</evidence>
<keyword evidence="5" id="KW-0732">Signal</keyword>